<dbReference type="NCBIfam" id="TIGR00254">
    <property type="entry name" value="GGDEF"/>
    <property type="match status" value="1"/>
</dbReference>
<dbReference type="SMART" id="SM00304">
    <property type="entry name" value="HAMP"/>
    <property type="match status" value="1"/>
</dbReference>
<feature type="domain" description="GGDEF" evidence="4">
    <location>
        <begin position="291"/>
        <end position="430"/>
    </location>
</feature>
<dbReference type="InterPro" id="IPR050706">
    <property type="entry name" value="Cyclic-di-GMP_PDE-like"/>
</dbReference>
<dbReference type="RefSeq" id="WP_311363467.1">
    <property type="nucleotide sequence ID" value="NZ_JAVRIC010000002.1"/>
</dbReference>
<evidence type="ECO:0000313" key="5">
    <source>
        <dbReference type="EMBL" id="MDT0496075.1"/>
    </source>
</evidence>
<reference evidence="5 6" key="1">
    <citation type="submission" date="2023-09" db="EMBL/GenBank/DDBJ databases">
        <authorList>
            <person name="Rey-Velasco X."/>
        </authorList>
    </citation>
    <scope>NUCLEOTIDE SEQUENCE [LARGE SCALE GENOMIC DNA]</scope>
    <source>
        <strain evidence="5 6">W345</strain>
    </source>
</reference>
<dbReference type="CDD" id="cd06225">
    <property type="entry name" value="HAMP"/>
    <property type="match status" value="1"/>
</dbReference>
<dbReference type="InterPro" id="IPR000160">
    <property type="entry name" value="GGDEF_dom"/>
</dbReference>
<evidence type="ECO:0000256" key="1">
    <source>
        <dbReference type="SAM" id="Phobius"/>
    </source>
</evidence>
<evidence type="ECO:0000259" key="3">
    <source>
        <dbReference type="PROSITE" id="PS50885"/>
    </source>
</evidence>
<dbReference type="Gene3D" id="6.10.340.10">
    <property type="match status" value="1"/>
</dbReference>
<dbReference type="Pfam" id="PF00563">
    <property type="entry name" value="EAL"/>
    <property type="match status" value="1"/>
</dbReference>
<keyword evidence="1" id="KW-1133">Transmembrane helix</keyword>
<dbReference type="EMBL" id="JAVRIC010000002">
    <property type="protein sequence ID" value="MDT0496075.1"/>
    <property type="molecule type" value="Genomic_DNA"/>
</dbReference>
<dbReference type="Proteomes" id="UP001254608">
    <property type="component" value="Unassembled WGS sequence"/>
</dbReference>
<gene>
    <name evidence="5" type="ORF">RM530_01665</name>
</gene>
<dbReference type="Pfam" id="PF00990">
    <property type="entry name" value="GGDEF"/>
    <property type="match status" value="1"/>
</dbReference>
<proteinExistence type="predicted"/>
<evidence type="ECO:0000259" key="2">
    <source>
        <dbReference type="PROSITE" id="PS50883"/>
    </source>
</evidence>
<dbReference type="InterPro" id="IPR003660">
    <property type="entry name" value="HAMP_dom"/>
</dbReference>
<protein>
    <submittedName>
        <fullName evidence="5">Sensor domain-containing phosphodiesterase</fullName>
    </submittedName>
</protein>
<dbReference type="InterPro" id="IPR001633">
    <property type="entry name" value="EAL_dom"/>
</dbReference>
<dbReference type="CDD" id="cd01949">
    <property type="entry name" value="GGDEF"/>
    <property type="match status" value="1"/>
</dbReference>
<dbReference type="SUPFAM" id="SSF55073">
    <property type="entry name" value="Nucleotide cyclase"/>
    <property type="match status" value="1"/>
</dbReference>
<dbReference type="Pfam" id="PF00672">
    <property type="entry name" value="HAMP"/>
    <property type="match status" value="1"/>
</dbReference>
<sequence>MPALLSVRGRLIALVASLVICLGGANLLLGHLISNEERVKAQMWEQHQRLETIHAVVAMMSTHRFNLGQYNSASLINDQAQIAAAQAAVDQSLNKLQAQLSKMAAFDAASTEQVREQLGALPVHIGDGMEAFKAGRQEEANFHIGKVRSSLDMVEKTLHRATSREQAEAEAVRQHETEHATNVMRLSLLIVAISIMLGAILGFWLLQSIMRPLQATVRAMRQVNDGETSVDLPPITHDEFGEMAQALRQFRDQTERLRQLAYNDALTGLGTRARLEEVVERATGQATSDSSPIALMFISLDNLRNVNDSLGHRIGDHYLCEAAVRLQRFAPFGSTLCRFGGDKFVIVLDEIPGHDLSAQIAAICNVARNILIGLSEPFPFRDHLLPMTASIGVGMYPADGESFEGLITAAETAMYTARRTGGNSVQFAKADFRTTARDRLQLISDIRRAIEVGEFQAHFQPIVDTDTNRVIAAEALLRWQHPARGLLLPGEFIQIAEESGLIRSLGEHCLLQACEQAALWRKAGHPIRLSINLSARQIEDRTILPALQRISAAALVPPESVDFEITETAMLEHIDHAHATLTEIRSLGYRISVDDFGTGYSSLAYVQRYPIDKIKIDRSFVAKLEYAREARAIVSATMALAQRLDLECVAEGVETSQQMRLLRDISCTLQQGFYFSPALAPENFLPWVLSYESRSEY</sequence>
<dbReference type="CDD" id="cd01948">
    <property type="entry name" value="EAL"/>
    <property type="match status" value="1"/>
</dbReference>
<dbReference type="SMART" id="SM00267">
    <property type="entry name" value="GGDEF"/>
    <property type="match status" value="1"/>
</dbReference>
<dbReference type="PANTHER" id="PTHR33121">
    <property type="entry name" value="CYCLIC DI-GMP PHOSPHODIESTERASE PDEF"/>
    <property type="match status" value="1"/>
</dbReference>
<dbReference type="InterPro" id="IPR035919">
    <property type="entry name" value="EAL_sf"/>
</dbReference>
<dbReference type="InterPro" id="IPR029787">
    <property type="entry name" value="Nucleotide_cyclase"/>
</dbReference>
<name>A0ABU2WEX1_9GAMM</name>
<dbReference type="SMART" id="SM00052">
    <property type="entry name" value="EAL"/>
    <property type="match status" value="1"/>
</dbReference>
<keyword evidence="1" id="KW-0472">Membrane</keyword>
<dbReference type="PROSITE" id="PS50885">
    <property type="entry name" value="HAMP"/>
    <property type="match status" value="1"/>
</dbReference>
<dbReference type="Gene3D" id="3.20.20.450">
    <property type="entry name" value="EAL domain"/>
    <property type="match status" value="1"/>
</dbReference>
<comment type="caution">
    <text evidence="5">The sequence shown here is derived from an EMBL/GenBank/DDBJ whole genome shotgun (WGS) entry which is preliminary data.</text>
</comment>
<dbReference type="PANTHER" id="PTHR33121:SF70">
    <property type="entry name" value="SIGNALING PROTEIN YKOW"/>
    <property type="match status" value="1"/>
</dbReference>
<dbReference type="PROSITE" id="PS50887">
    <property type="entry name" value="GGDEF"/>
    <property type="match status" value="1"/>
</dbReference>
<dbReference type="SUPFAM" id="SSF141868">
    <property type="entry name" value="EAL domain-like"/>
    <property type="match status" value="1"/>
</dbReference>
<organism evidence="5 6">
    <name type="scientific">Banduia mediterranea</name>
    <dbReference type="NCBI Taxonomy" id="3075609"/>
    <lineage>
        <taxon>Bacteria</taxon>
        <taxon>Pseudomonadati</taxon>
        <taxon>Pseudomonadota</taxon>
        <taxon>Gammaproteobacteria</taxon>
        <taxon>Nevskiales</taxon>
        <taxon>Algiphilaceae</taxon>
        <taxon>Banduia</taxon>
    </lineage>
</organism>
<keyword evidence="1" id="KW-0812">Transmembrane</keyword>
<feature type="transmembrane region" description="Helical" evidence="1">
    <location>
        <begin position="183"/>
        <end position="206"/>
    </location>
</feature>
<evidence type="ECO:0000313" key="6">
    <source>
        <dbReference type="Proteomes" id="UP001254608"/>
    </source>
</evidence>
<evidence type="ECO:0000259" key="4">
    <source>
        <dbReference type="PROSITE" id="PS50887"/>
    </source>
</evidence>
<accession>A0ABU2WEX1</accession>
<feature type="transmembrane region" description="Helical" evidence="1">
    <location>
        <begin position="12"/>
        <end position="33"/>
    </location>
</feature>
<dbReference type="Gene3D" id="3.30.70.270">
    <property type="match status" value="1"/>
</dbReference>
<dbReference type="InterPro" id="IPR043128">
    <property type="entry name" value="Rev_trsase/Diguanyl_cyclase"/>
</dbReference>
<dbReference type="PROSITE" id="PS50883">
    <property type="entry name" value="EAL"/>
    <property type="match status" value="1"/>
</dbReference>
<feature type="domain" description="EAL" evidence="2">
    <location>
        <begin position="439"/>
        <end position="692"/>
    </location>
</feature>
<dbReference type="SUPFAM" id="SSF158472">
    <property type="entry name" value="HAMP domain-like"/>
    <property type="match status" value="1"/>
</dbReference>
<keyword evidence="6" id="KW-1185">Reference proteome</keyword>
<feature type="domain" description="HAMP" evidence="3">
    <location>
        <begin position="207"/>
        <end position="259"/>
    </location>
</feature>